<gene>
    <name evidence="1" type="ORF">SAMN02745158_01580</name>
</gene>
<evidence type="ECO:0000313" key="2">
    <source>
        <dbReference type="Proteomes" id="UP000184245"/>
    </source>
</evidence>
<reference evidence="1 2" key="1">
    <citation type="submission" date="2016-11" db="EMBL/GenBank/DDBJ databases">
        <authorList>
            <person name="Jaros S."/>
            <person name="Januszkiewicz K."/>
            <person name="Wedrychowicz H."/>
        </authorList>
    </citation>
    <scope>NUCLEOTIDE SEQUENCE [LARGE SCALE GENOMIC DNA]</scope>
    <source>
        <strain evidence="1 2">DSM 17459</strain>
    </source>
</reference>
<dbReference type="STRING" id="1122155.SAMN02745158_01580"/>
<dbReference type="EMBL" id="FQVI01000006">
    <property type="protein sequence ID" value="SHE79686.1"/>
    <property type="molecule type" value="Genomic_DNA"/>
</dbReference>
<protein>
    <submittedName>
        <fullName evidence="1">Uncharacterized protein</fullName>
    </submittedName>
</protein>
<keyword evidence="2" id="KW-1185">Reference proteome</keyword>
<dbReference type="OrthoDB" id="9878738at2"/>
<sequence length="47" mass="5427">MAKRKKGLETSLTQWAYQNKKAGSKMTDIMKSLEEVQKLLGEKKKDK</sequence>
<dbReference type="Proteomes" id="UP000184245">
    <property type="component" value="Unassembled WGS sequence"/>
</dbReference>
<proteinExistence type="predicted"/>
<name>A0A1M4WEM1_9CLOT</name>
<organism evidence="1 2">
    <name type="scientific">Lactonifactor longoviformis DSM 17459</name>
    <dbReference type="NCBI Taxonomy" id="1122155"/>
    <lineage>
        <taxon>Bacteria</taxon>
        <taxon>Bacillati</taxon>
        <taxon>Bacillota</taxon>
        <taxon>Clostridia</taxon>
        <taxon>Eubacteriales</taxon>
        <taxon>Clostridiaceae</taxon>
        <taxon>Lactonifactor</taxon>
    </lineage>
</organism>
<dbReference type="AlphaFoldDB" id="A0A1M4WEM1"/>
<dbReference type="RefSeq" id="WP_158640992.1">
    <property type="nucleotide sequence ID" value="NZ_FQVI01000006.1"/>
</dbReference>
<evidence type="ECO:0000313" key="1">
    <source>
        <dbReference type="EMBL" id="SHE79686.1"/>
    </source>
</evidence>
<accession>A0A1M4WEM1</accession>